<organism evidence="3 4">
    <name type="scientific">Blepharisma stoltei</name>
    <dbReference type="NCBI Taxonomy" id="1481888"/>
    <lineage>
        <taxon>Eukaryota</taxon>
        <taxon>Sar</taxon>
        <taxon>Alveolata</taxon>
        <taxon>Ciliophora</taxon>
        <taxon>Postciliodesmatophora</taxon>
        <taxon>Heterotrichea</taxon>
        <taxon>Heterotrichida</taxon>
        <taxon>Blepharismidae</taxon>
        <taxon>Blepharisma</taxon>
    </lineage>
</organism>
<evidence type="ECO:0000313" key="4">
    <source>
        <dbReference type="Proteomes" id="UP001162131"/>
    </source>
</evidence>
<feature type="signal peptide" evidence="1">
    <location>
        <begin position="1"/>
        <end position="16"/>
    </location>
</feature>
<protein>
    <recommendedName>
        <fullName evidence="2">Lipid-binding serum glycoprotein C-terminal domain-containing protein</fullName>
    </recommendedName>
</protein>
<keyword evidence="4" id="KW-1185">Reference proteome</keyword>
<evidence type="ECO:0000259" key="2">
    <source>
        <dbReference type="SMART" id="SM00329"/>
    </source>
</evidence>
<dbReference type="SUPFAM" id="SSF55394">
    <property type="entry name" value="Bactericidal permeability-increasing protein, BPI"/>
    <property type="match status" value="2"/>
</dbReference>
<feature type="chain" id="PRO_5043942010" description="Lipid-binding serum glycoprotein C-terminal domain-containing protein" evidence="1">
    <location>
        <begin position="17"/>
        <end position="488"/>
    </location>
</feature>
<keyword evidence="1" id="KW-0732">Signal</keyword>
<name>A0AAU9JCS8_9CILI</name>
<dbReference type="Gene3D" id="3.15.10.10">
    <property type="entry name" value="Bactericidal permeability-increasing protein, domain 1"/>
    <property type="match status" value="1"/>
</dbReference>
<dbReference type="Pfam" id="PF02886">
    <property type="entry name" value="LBP_BPI_CETP_C"/>
    <property type="match status" value="1"/>
</dbReference>
<gene>
    <name evidence="3" type="ORF">BSTOLATCC_MIC36507</name>
</gene>
<dbReference type="PANTHER" id="PTHR10504">
    <property type="entry name" value="BACTERICIDAL PERMEABILITY-INCREASING BPI PROTEIN-RELATED"/>
    <property type="match status" value="1"/>
</dbReference>
<evidence type="ECO:0000256" key="1">
    <source>
        <dbReference type="SAM" id="SignalP"/>
    </source>
</evidence>
<dbReference type="EMBL" id="CAJZBQ010000036">
    <property type="protein sequence ID" value="CAG9324727.1"/>
    <property type="molecule type" value="Genomic_DNA"/>
</dbReference>
<dbReference type="Proteomes" id="UP001162131">
    <property type="component" value="Unassembled WGS sequence"/>
</dbReference>
<dbReference type="InterPro" id="IPR001124">
    <property type="entry name" value="Lipid-bd_serum_glycop_C"/>
</dbReference>
<dbReference type="InterPro" id="IPR017943">
    <property type="entry name" value="Bactericidal_perm-incr_a/b_dom"/>
</dbReference>
<comment type="caution">
    <text evidence="3">The sequence shown here is derived from an EMBL/GenBank/DDBJ whole genome shotgun (WGS) entry which is preliminary data.</text>
</comment>
<proteinExistence type="predicted"/>
<reference evidence="3" key="1">
    <citation type="submission" date="2021-09" db="EMBL/GenBank/DDBJ databases">
        <authorList>
            <consortium name="AG Swart"/>
            <person name="Singh M."/>
            <person name="Singh A."/>
            <person name="Seah K."/>
            <person name="Emmerich C."/>
        </authorList>
    </citation>
    <scope>NUCLEOTIDE SEQUENCE</scope>
    <source>
        <strain evidence="3">ATCC30299</strain>
    </source>
</reference>
<dbReference type="AlphaFoldDB" id="A0AAU9JCS8"/>
<sequence length="488" mass="54738">MKIILLVLFSIQLSLSLPSGLSLVFSEKAINGFKALWLKEILSELHNLEIPSQCFKTGKGILTTKWDLYDFSLTNIQFDINSTQINIIDTDHVVVDIEDFLCEIFFKWNSTSELDEDSGSASISLQKTIIMSKSTLYASNGHLGITINELELKIGNFDVEVYDSKNAKIVNWLTHNINAKIKSILEKEISKNIKHTVEYVINIQLSQFPTLIEVPHTPFSFSVALPYGPYINSGFMKIDILGIFVAKNEPNLFPQIPLPVDLLRNQENELDVQLFISDYTINSALYSMYSIDMFDLTITQKDLPSWIKLTTSFLDEILPGIESAYGPKLPCEVNCAAKKTPLLNTHEYSQGNILGLVSGSALIQCSVEVVDHGKAIEIESTLNSKISVILADGVLKGEIMELRVENMNVTESKLSSEIDTDGLSENLNNLIEISIPEINDSVFGKGFKLSYLEAFNIVESKMTVKTGYFHIQLEPKYPDLTNKEYFES</sequence>
<dbReference type="GO" id="GO:0008289">
    <property type="term" value="F:lipid binding"/>
    <property type="evidence" value="ECO:0007669"/>
    <property type="project" value="InterPro"/>
</dbReference>
<feature type="domain" description="Lipid-binding serum glycoprotein C-terminal" evidence="2">
    <location>
        <begin position="266"/>
        <end position="473"/>
    </location>
</feature>
<dbReference type="InterPro" id="IPR032942">
    <property type="entry name" value="BPI/LBP/Plunc"/>
</dbReference>
<dbReference type="Gene3D" id="3.15.20.10">
    <property type="entry name" value="Bactericidal permeability-increasing protein, domain 2"/>
    <property type="match status" value="1"/>
</dbReference>
<accession>A0AAU9JCS8</accession>
<evidence type="ECO:0000313" key="3">
    <source>
        <dbReference type="EMBL" id="CAG9324727.1"/>
    </source>
</evidence>
<dbReference type="PANTHER" id="PTHR10504:SF131">
    <property type="entry name" value="BPI2 DOMAIN-CONTAINING PROTEIN"/>
    <property type="match status" value="1"/>
</dbReference>
<dbReference type="SMART" id="SM00329">
    <property type="entry name" value="BPI2"/>
    <property type="match status" value="1"/>
</dbReference>